<evidence type="ECO:0000313" key="2">
    <source>
        <dbReference type="Proteomes" id="UP000185904"/>
    </source>
</evidence>
<evidence type="ECO:0000313" key="1">
    <source>
        <dbReference type="EMBL" id="OAL33517.1"/>
    </source>
</evidence>
<gene>
    <name evidence="1" type="ORF">AYO20_07203</name>
</gene>
<dbReference type="AlphaFoldDB" id="A0A178CVM2"/>
<reference evidence="1 2" key="1">
    <citation type="submission" date="2016-03" db="EMBL/GenBank/DDBJ databases">
        <title>The draft genome sequence of Fonsecaea nubica causative agent of cutaneous subcutaneous infection in human host.</title>
        <authorList>
            <person name="Costa F."/>
            <person name="Sybren D.H."/>
            <person name="Raittz R.T."/>
            <person name="Weiss V.A."/>
            <person name="Leao A.C."/>
            <person name="Gomes R."/>
            <person name="De Souza E.M."/>
            <person name="Pedrosa F.O."/>
            <person name="Steffens M.B."/>
            <person name="Bombassaro A."/>
            <person name="Tadra-Sfeir M.Z."/>
            <person name="Moreno L.F."/>
            <person name="Najafzadeh M.J."/>
            <person name="Felipe M.S."/>
            <person name="Teixeira M."/>
            <person name="Sun J."/>
            <person name="Xi L."/>
            <person name="Castro M.A."/>
            <person name="Vicente V.A."/>
        </authorList>
    </citation>
    <scope>NUCLEOTIDE SEQUENCE [LARGE SCALE GENOMIC DNA]</scope>
    <source>
        <strain evidence="1 2">CBS 269.64</strain>
    </source>
</reference>
<dbReference type="GeneID" id="34590616"/>
<organism evidence="1 2">
    <name type="scientific">Fonsecaea nubica</name>
    <dbReference type="NCBI Taxonomy" id="856822"/>
    <lineage>
        <taxon>Eukaryota</taxon>
        <taxon>Fungi</taxon>
        <taxon>Dikarya</taxon>
        <taxon>Ascomycota</taxon>
        <taxon>Pezizomycotina</taxon>
        <taxon>Eurotiomycetes</taxon>
        <taxon>Chaetothyriomycetidae</taxon>
        <taxon>Chaetothyriales</taxon>
        <taxon>Herpotrichiellaceae</taxon>
        <taxon>Fonsecaea</taxon>
    </lineage>
</organism>
<protein>
    <submittedName>
        <fullName evidence="1">Uncharacterized protein</fullName>
    </submittedName>
</protein>
<dbReference type="EMBL" id="LVCJ01000049">
    <property type="protein sequence ID" value="OAL33517.1"/>
    <property type="molecule type" value="Genomic_DNA"/>
</dbReference>
<keyword evidence="2" id="KW-1185">Reference proteome</keyword>
<sequence length="152" mass="16643">MVHAYSMPGKKSQHCCESNSDNILGLNPSQRLVLNAMVKPLRDLAGFQPEQRHLLLENNHSRGAFLLPHAFWDDPAYDPDDMDGVQALFIAQVGCGNKDCGHQANCGAGFAHCLLVKGNETGRIRTCRRLGVAQCYSGEFISGATRVFITLV</sequence>
<accession>A0A178CVM2</accession>
<dbReference type="Proteomes" id="UP000185904">
    <property type="component" value="Unassembled WGS sequence"/>
</dbReference>
<comment type="caution">
    <text evidence="1">The sequence shown here is derived from an EMBL/GenBank/DDBJ whole genome shotgun (WGS) entry which is preliminary data.</text>
</comment>
<name>A0A178CVM2_9EURO</name>
<proteinExistence type="predicted"/>
<dbReference type="RefSeq" id="XP_022498529.1">
    <property type="nucleotide sequence ID" value="XM_022645490.1"/>
</dbReference>